<name>A0A9P6CGD4_9AGAR</name>
<evidence type="ECO:0000313" key="2">
    <source>
        <dbReference type="Proteomes" id="UP000807353"/>
    </source>
</evidence>
<sequence>MRGMGENDNAKLISRKETAERHQIDFCINTQHPQQAMLLEGHAVDSDGNLRDAEDMEWPHSPSKEILVMPGSNKQVLSNLYHSDNDGEQSGIQGPI</sequence>
<dbReference type="Proteomes" id="UP000807353">
    <property type="component" value="Unassembled WGS sequence"/>
</dbReference>
<proteinExistence type="predicted"/>
<gene>
    <name evidence="1" type="ORF">BDZ94DRAFT_1324428</name>
</gene>
<accession>A0A9P6CGD4</accession>
<comment type="caution">
    <text evidence="1">The sequence shown here is derived from an EMBL/GenBank/DDBJ whole genome shotgun (WGS) entry which is preliminary data.</text>
</comment>
<keyword evidence="2" id="KW-1185">Reference proteome</keyword>
<protein>
    <submittedName>
        <fullName evidence="1">Uncharacterized protein</fullName>
    </submittedName>
</protein>
<dbReference type="AlphaFoldDB" id="A0A9P6CGD4"/>
<reference evidence="1" key="1">
    <citation type="submission" date="2020-11" db="EMBL/GenBank/DDBJ databases">
        <authorList>
            <consortium name="DOE Joint Genome Institute"/>
            <person name="Ahrendt S."/>
            <person name="Riley R."/>
            <person name="Andreopoulos W."/>
            <person name="Labutti K."/>
            <person name="Pangilinan J."/>
            <person name="Ruiz-Duenas F.J."/>
            <person name="Barrasa J.M."/>
            <person name="Sanchez-Garcia M."/>
            <person name="Camarero S."/>
            <person name="Miyauchi S."/>
            <person name="Serrano A."/>
            <person name="Linde D."/>
            <person name="Babiker R."/>
            <person name="Drula E."/>
            <person name="Ayuso-Fernandez I."/>
            <person name="Pacheco R."/>
            <person name="Padilla G."/>
            <person name="Ferreira P."/>
            <person name="Barriuso J."/>
            <person name="Kellner H."/>
            <person name="Castanera R."/>
            <person name="Alfaro M."/>
            <person name="Ramirez L."/>
            <person name="Pisabarro A.G."/>
            <person name="Kuo A."/>
            <person name="Tritt A."/>
            <person name="Lipzen A."/>
            <person name="He G."/>
            <person name="Yan M."/>
            <person name="Ng V."/>
            <person name="Cullen D."/>
            <person name="Martin F."/>
            <person name="Rosso M.-N."/>
            <person name="Henrissat B."/>
            <person name="Hibbett D."/>
            <person name="Martinez A.T."/>
            <person name="Grigoriev I.V."/>
        </authorList>
    </citation>
    <scope>NUCLEOTIDE SEQUENCE</scope>
    <source>
        <strain evidence="1">CBS 247.69</strain>
    </source>
</reference>
<organism evidence="1 2">
    <name type="scientific">Collybia nuda</name>
    <dbReference type="NCBI Taxonomy" id="64659"/>
    <lineage>
        <taxon>Eukaryota</taxon>
        <taxon>Fungi</taxon>
        <taxon>Dikarya</taxon>
        <taxon>Basidiomycota</taxon>
        <taxon>Agaricomycotina</taxon>
        <taxon>Agaricomycetes</taxon>
        <taxon>Agaricomycetidae</taxon>
        <taxon>Agaricales</taxon>
        <taxon>Tricholomatineae</taxon>
        <taxon>Clitocybaceae</taxon>
        <taxon>Collybia</taxon>
    </lineage>
</organism>
<dbReference type="EMBL" id="MU150308">
    <property type="protein sequence ID" value="KAF9459894.1"/>
    <property type="molecule type" value="Genomic_DNA"/>
</dbReference>
<evidence type="ECO:0000313" key="1">
    <source>
        <dbReference type="EMBL" id="KAF9459894.1"/>
    </source>
</evidence>